<dbReference type="EMBL" id="JBHSKJ010000010">
    <property type="protein sequence ID" value="MFC5146744.1"/>
    <property type="molecule type" value="Genomic_DNA"/>
</dbReference>
<feature type="region of interest" description="Disordered" evidence="5">
    <location>
        <begin position="1"/>
        <end position="27"/>
    </location>
</feature>
<evidence type="ECO:0000256" key="5">
    <source>
        <dbReference type="SAM" id="MobiDB-lite"/>
    </source>
</evidence>
<organism evidence="7 8">
    <name type="scientific">Streptomyces aureoversilis</name>
    <dbReference type="NCBI Taxonomy" id="67277"/>
    <lineage>
        <taxon>Bacteria</taxon>
        <taxon>Bacillati</taxon>
        <taxon>Actinomycetota</taxon>
        <taxon>Actinomycetes</taxon>
        <taxon>Kitasatosporales</taxon>
        <taxon>Streptomycetaceae</taxon>
        <taxon>Streptomyces</taxon>
    </lineage>
</organism>
<evidence type="ECO:0000313" key="8">
    <source>
        <dbReference type="Proteomes" id="UP001596222"/>
    </source>
</evidence>
<proteinExistence type="predicted"/>
<comment type="caution">
    <text evidence="7">The sequence shown here is derived from an EMBL/GenBank/DDBJ whole genome shotgun (WGS) entry which is preliminary data.</text>
</comment>
<feature type="region of interest" description="Disordered" evidence="5">
    <location>
        <begin position="220"/>
        <end position="241"/>
    </location>
</feature>
<dbReference type="Gene3D" id="1.10.10.60">
    <property type="entry name" value="Homeodomain-like"/>
    <property type="match status" value="1"/>
</dbReference>
<sequence>MDPHHTKAAAGAGALSLRERKKRQTRQRISDVATRLFAGRGFDKVTVAEVAEAAEVSTMTVFNHFSRKEDLYLDRIPEALELFTGAVRQRRPGESPAAPVRRLVRELADARHPLGAVGDTFPAFWRVVLDSPALRARVREAVEELENALTAAVAESTGAAPGDPRPRLTAALTVTAYRTVYVTTAARLLAGERADDVAPGHHELVDTAFAALEEALRVLGAADRPDRPAPTARPGNPEAPV</sequence>
<feature type="domain" description="HTH tetR-type" evidence="6">
    <location>
        <begin position="23"/>
        <end position="83"/>
    </location>
</feature>
<evidence type="ECO:0000256" key="4">
    <source>
        <dbReference type="PROSITE-ProRule" id="PRU00335"/>
    </source>
</evidence>
<reference evidence="8" key="1">
    <citation type="journal article" date="2019" name="Int. J. Syst. Evol. Microbiol.">
        <title>The Global Catalogue of Microorganisms (GCM) 10K type strain sequencing project: providing services to taxonomists for standard genome sequencing and annotation.</title>
        <authorList>
            <consortium name="The Broad Institute Genomics Platform"/>
            <consortium name="The Broad Institute Genome Sequencing Center for Infectious Disease"/>
            <person name="Wu L."/>
            <person name="Ma J."/>
        </authorList>
    </citation>
    <scope>NUCLEOTIDE SEQUENCE [LARGE SCALE GENOMIC DNA]</scope>
    <source>
        <strain evidence="8">CGMCC 4.1641</strain>
    </source>
</reference>
<protein>
    <submittedName>
        <fullName evidence="7">TetR/AcrR family transcriptional regulator</fullName>
    </submittedName>
</protein>
<evidence type="ECO:0000256" key="3">
    <source>
        <dbReference type="ARBA" id="ARBA00023163"/>
    </source>
</evidence>
<dbReference type="PROSITE" id="PS50977">
    <property type="entry name" value="HTH_TETR_2"/>
    <property type="match status" value="1"/>
</dbReference>
<evidence type="ECO:0000259" key="6">
    <source>
        <dbReference type="PROSITE" id="PS50977"/>
    </source>
</evidence>
<dbReference type="Proteomes" id="UP001596222">
    <property type="component" value="Unassembled WGS sequence"/>
</dbReference>
<evidence type="ECO:0000256" key="1">
    <source>
        <dbReference type="ARBA" id="ARBA00023015"/>
    </source>
</evidence>
<dbReference type="InterPro" id="IPR001647">
    <property type="entry name" value="HTH_TetR"/>
</dbReference>
<keyword evidence="8" id="KW-1185">Reference proteome</keyword>
<keyword evidence="1" id="KW-0805">Transcription regulation</keyword>
<keyword evidence="3" id="KW-0804">Transcription</keyword>
<dbReference type="SUPFAM" id="SSF46689">
    <property type="entry name" value="Homeodomain-like"/>
    <property type="match status" value="1"/>
</dbReference>
<dbReference type="InterPro" id="IPR009057">
    <property type="entry name" value="Homeodomain-like_sf"/>
</dbReference>
<dbReference type="PANTHER" id="PTHR30055">
    <property type="entry name" value="HTH-TYPE TRANSCRIPTIONAL REGULATOR RUTR"/>
    <property type="match status" value="1"/>
</dbReference>
<dbReference type="PANTHER" id="PTHR30055:SF234">
    <property type="entry name" value="HTH-TYPE TRANSCRIPTIONAL REGULATOR BETI"/>
    <property type="match status" value="1"/>
</dbReference>
<gene>
    <name evidence="7" type="ORF">ACFPP6_18900</name>
</gene>
<dbReference type="RefSeq" id="WP_382043473.1">
    <property type="nucleotide sequence ID" value="NZ_JBHSKJ010000010.1"/>
</dbReference>
<feature type="DNA-binding region" description="H-T-H motif" evidence="4">
    <location>
        <begin position="46"/>
        <end position="65"/>
    </location>
</feature>
<dbReference type="Gene3D" id="1.10.357.10">
    <property type="entry name" value="Tetracycline Repressor, domain 2"/>
    <property type="match status" value="1"/>
</dbReference>
<dbReference type="Pfam" id="PF00440">
    <property type="entry name" value="TetR_N"/>
    <property type="match status" value="1"/>
</dbReference>
<dbReference type="PRINTS" id="PR00455">
    <property type="entry name" value="HTHTETR"/>
</dbReference>
<dbReference type="InterPro" id="IPR050109">
    <property type="entry name" value="HTH-type_TetR-like_transc_reg"/>
</dbReference>
<dbReference type="Pfam" id="PF17754">
    <property type="entry name" value="TetR_C_14"/>
    <property type="match status" value="1"/>
</dbReference>
<evidence type="ECO:0000256" key="2">
    <source>
        <dbReference type="ARBA" id="ARBA00023125"/>
    </source>
</evidence>
<dbReference type="InterPro" id="IPR041347">
    <property type="entry name" value="MftR_C"/>
</dbReference>
<name>A0ABW0A4X5_9ACTN</name>
<keyword evidence="2 4" id="KW-0238">DNA-binding</keyword>
<evidence type="ECO:0000313" key="7">
    <source>
        <dbReference type="EMBL" id="MFC5146744.1"/>
    </source>
</evidence>
<accession>A0ABW0A4X5</accession>